<dbReference type="SUPFAM" id="SSF159501">
    <property type="entry name" value="EreA/ChaN-like"/>
    <property type="match status" value="1"/>
</dbReference>
<dbReference type="eggNOG" id="COG2312">
    <property type="taxonomic scope" value="Bacteria"/>
</dbReference>
<dbReference type="Pfam" id="PF05139">
    <property type="entry name" value="Erythro_esteras"/>
    <property type="match status" value="1"/>
</dbReference>
<dbReference type="Proteomes" id="UP000001258">
    <property type="component" value="Chromosome"/>
</dbReference>
<dbReference type="Gene3D" id="3.40.1660.10">
    <property type="entry name" value="EreA-like (biosynthetic domain)"/>
    <property type="match status" value="1"/>
</dbReference>
<organism evidence="1 2">
    <name type="scientific">Halalkalibacterium halodurans (strain ATCC BAA-125 / DSM 18197 / FERM 7344 / JCM 9153 / C-125)</name>
    <name type="common">Bacillus halodurans</name>
    <dbReference type="NCBI Taxonomy" id="272558"/>
    <lineage>
        <taxon>Bacteria</taxon>
        <taxon>Bacillati</taxon>
        <taxon>Bacillota</taxon>
        <taxon>Bacilli</taxon>
        <taxon>Bacillales</taxon>
        <taxon>Bacillaceae</taxon>
        <taxon>Halalkalibacterium (ex Joshi et al. 2022)</taxon>
    </lineage>
</organism>
<dbReference type="AlphaFoldDB" id="Q9KAP7"/>
<dbReference type="PANTHER" id="PTHR31299:SF0">
    <property type="entry name" value="ESTERASE, PUTATIVE (AFU_ORTHOLOGUE AFUA_1G05850)-RELATED"/>
    <property type="match status" value="1"/>
</dbReference>
<proteinExistence type="predicted"/>
<dbReference type="RefSeq" id="WP_010898396.1">
    <property type="nucleotide sequence ID" value="NC_002570.2"/>
</dbReference>
<dbReference type="InterPro" id="IPR052036">
    <property type="entry name" value="Hydrolase/PRTase-associated"/>
</dbReference>
<sequence>MFRTFTEKRSEWKEQISEEIIPLIHRGMVNRKQWLLVNLKGRLWSGSLRDQFMFENIEWLRNYYKGEKLIVWAHNYHIRKNRSLLLELLRIKTVDHLLAKKYADRVFSVGFYAGSGTCLTPYKDLHEITMINQYHLELLLKELNGHTFFLPTNIGAKRNAWNKQAWWLLETRLLGMAPLVLKPIKAYDAIFFIKCVKPPQELGG</sequence>
<protein>
    <submittedName>
        <fullName evidence="1">BH2240 protein</fullName>
    </submittedName>
</protein>
<reference evidence="1 2" key="1">
    <citation type="journal article" date="2000" name="Nucleic Acids Res.">
        <title>Complete genome sequence of the alkaliphilic bacterium Bacillus halodurans and genomic sequence comparison with Bacillus subtilis.</title>
        <authorList>
            <person name="Takami H."/>
            <person name="Nakasone K."/>
            <person name="Takaki Y."/>
            <person name="Maeno G."/>
            <person name="Sasaki R."/>
            <person name="Masui N."/>
            <person name="Fuji F."/>
            <person name="Hirama C."/>
            <person name="Nakamura Y."/>
            <person name="Ogasawara N."/>
            <person name="Kuhara S."/>
            <person name="Horikoshi K."/>
        </authorList>
    </citation>
    <scope>NUCLEOTIDE SEQUENCE [LARGE SCALE GENOMIC DNA]</scope>
    <source>
        <strain evidence="2">ATCC BAA-125 / DSM 18197 / FERM 7344 / JCM 9153 / C-125</strain>
    </source>
</reference>
<evidence type="ECO:0000313" key="2">
    <source>
        <dbReference type="Proteomes" id="UP000001258"/>
    </source>
</evidence>
<dbReference type="KEGG" id="bha:BH2240"/>
<dbReference type="PANTHER" id="PTHR31299">
    <property type="entry name" value="ESTERASE, PUTATIVE (AFU_ORTHOLOGUE AFUA_1G05850)-RELATED"/>
    <property type="match status" value="1"/>
</dbReference>
<dbReference type="InterPro" id="IPR007815">
    <property type="entry name" value="Emycin_Estase"/>
</dbReference>
<evidence type="ECO:0000313" key="1">
    <source>
        <dbReference type="EMBL" id="BAB05959.1"/>
    </source>
</evidence>
<keyword evidence="2" id="KW-1185">Reference proteome</keyword>
<dbReference type="EMBL" id="BA000004">
    <property type="protein sequence ID" value="BAB05959.1"/>
    <property type="molecule type" value="Genomic_DNA"/>
</dbReference>
<dbReference type="GO" id="GO:0046677">
    <property type="term" value="P:response to antibiotic"/>
    <property type="evidence" value="ECO:0007669"/>
    <property type="project" value="InterPro"/>
</dbReference>
<dbReference type="PIR" id="H83929">
    <property type="entry name" value="H83929"/>
</dbReference>
<dbReference type="STRING" id="272558.gene:10728138"/>
<accession>Q9KAP7</accession>
<dbReference type="HOGENOM" id="CLU_1341032_0_0_9"/>
<gene>
    <name evidence="1" type="ordered locus">BH2240</name>
</gene>
<dbReference type="OrthoDB" id="9810066at2"/>
<name>Q9KAP7_HALH5</name>